<dbReference type="OMA" id="IATDICV"/>
<keyword evidence="8" id="KW-0418">Kinase</keyword>
<reference evidence="18 19" key="1">
    <citation type="journal article" date="2009" name="Nature">
        <title>The Sorghum bicolor genome and the diversification of grasses.</title>
        <authorList>
            <person name="Paterson A.H."/>
            <person name="Bowers J.E."/>
            <person name="Bruggmann R."/>
            <person name="Dubchak I."/>
            <person name="Grimwood J."/>
            <person name="Gundlach H."/>
            <person name="Haberer G."/>
            <person name="Hellsten U."/>
            <person name="Mitros T."/>
            <person name="Poliakov A."/>
            <person name="Schmutz J."/>
            <person name="Spannagl M."/>
            <person name="Tang H."/>
            <person name="Wang X."/>
            <person name="Wicker T."/>
            <person name="Bharti A.K."/>
            <person name="Chapman J."/>
            <person name="Feltus F.A."/>
            <person name="Gowik U."/>
            <person name="Grigoriev I.V."/>
            <person name="Lyons E."/>
            <person name="Maher C.A."/>
            <person name="Martis M."/>
            <person name="Narechania A."/>
            <person name="Otillar R.P."/>
            <person name="Penning B.W."/>
            <person name="Salamov A.A."/>
            <person name="Wang Y."/>
            <person name="Zhang L."/>
            <person name="Carpita N.C."/>
            <person name="Freeling M."/>
            <person name="Gingle A.R."/>
            <person name="Hash C.T."/>
            <person name="Keller B."/>
            <person name="Klein P."/>
            <person name="Kresovich S."/>
            <person name="McCann M.C."/>
            <person name="Ming R."/>
            <person name="Peterson D.G."/>
            <person name="Mehboob-ur-Rahman"/>
            <person name="Ware D."/>
            <person name="Westhoff P."/>
            <person name="Mayer K.F."/>
            <person name="Messing J."/>
            <person name="Rokhsar D.S."/>
        </authorList>
    </citation>
    <scope>NUCLEOTIDE SEQUENCE [LARGE SCALE GENOMIC DNA]</scope>
    <source>
        <strain evidence="19">cv. BTx623</strain>
    </source>
</reference>
<keyword evidence="10 15" id="KW-1133">Transmembrane helix</keyword>
<dbReference type="Pfam" id="PF07714">
    <property type="entry name" value="PK_Tyr_Ser-Thr"/>
    <property type="match status" value="1"/>
</dbReference>
<evidence type="ECO:0000256" key="3">
    <source>
        <dbReference type="ARBA" id="ARBA00022614"/>
    </source>
</evidence>
<name>A0A1B6PBI3_SORBI</name>
<evidence type="ECO:0000256" key="10">
    <source>
        <dbReference type="ARBA" id="ARBA00022989"/>
    </source>
</evidence>
<dbReference type="InterPro" id="IPR000719">
    <property type="entry name" value="Prot_kinase_dom"/>
</dbReference>
<dbReference type="PANTHER" id="PTHR48056:SF29">
    <property type="entry name" value="RECEPTOR-LIKE PROTEIN KINASE HSL1"/>
    <property type="match status" value="1"/>
</dbReference>
<dbReference type="InterPro" id="IPR017441">
    <property type="entry name" value="Protein_kinase_ATP_BS"/>
</dbReference>
<evidence type="ECO:0000256" key="5">
    <source>
        <dbReference type="ARBA" id="ARBA00022692"/>
    </source>
</evidence>
<dbReference type="Gene3D" id="3.80.10.10">
    <property type="entry name" value="Ribonuclease Inhibitor"/>
    <property type="match status" value="1"/>
</dbReference>
<evidence type="ECO:0000256" key="2">
    <source>
        <dbReference type="ARBA" id="ARBA00022527"/>
    </source>
</evidence>
<protein>
    <recommendedName>
        <fullName evidence="17">Protein kinase domain-containing protein</fullName>
    </recommendedName>
</protein>
<dbReference type="PROSITE" id="PS00108">
    <property type="entry name" value="PROTEIN_KINASE_ST"/>
    <property type="match status" value="1"/>
</dbReference>
<feature type="transmembrane region" description="Helical" evidence="15">
    <location>
        <begin position="248"/>
        <end position="271"/>
    </location>
</feature>
<dbReference type="Gene3D" id="3.30.200.20">
    <property type="entry name" value="Phosphorylase Kinase, domain 1"/>
    <property type="match status" value="1"/>
</dbReference>
<keyword evidence="3" id="KW-0433">Leucine-rich repeat</keyword>
<keyword evidence="7 14" id="KW-0547">Nucleotide-binding</keyword>
<feature type="domain" description="Protein kinase" evidence="17">
    <location>
        <begin position="339"/>
        <end position="638"/>
    </location>
</feature>
<dbReference type="SUPFAM" id="SSF56112">
    <property type="entry name" value="Protein kinase-like (PK-like)"/>
    <property type="match status" value="1"/>
</dbReference>
<evidence type="ECO:0000256" key="4">
    <source>
        <dbReference type="ARBA" id="ARBA00022679"/>
    </source>
</evidence>
<dbReference type="EMBL" id="CM000767">
    <property type="protein sequence ID" value="KXG23129.1"/>
    <property type="molecule type" value="Genomic_DNA"/>
</dbReference>
<evidence type="ECO:0000256" key="6">
    <source>
        <dbReference type="ARBA" id="ARBA00022737"/>
    </source>
</evidence>
<evidence type="ECO:0000259" key="17">
    <source>
        <dbReference type="PROSITE" id="PS50011"/>
    </source>
</evidence>
<evidence type="ECO:0000256" key="12">
    <source>
        <dbReference type="ARBA" id="ARBA00023170"/>
    </source>
</evidence>
<evidence type="ECO:0000313" key="18">
    <source>
        <dbReference type="EMBL" id="KXG23129.1"/>
    </source>
</evidence>
<keyword evidence="4" id="KW-0808">Transferase</keyword>
<dbReference type="FunFam" id="1.10.510.10:FF:000714">
    <property type="entry name" value="Kinase family with leucine-rich repeat domain-containing protein"/>
    <property type="match status" value="1"/>
</dbReference>
<dbReference type="PROSITE" id="PS50011">
    <property type="entry name" value="PROTEIN_KINASE_DOM"/>
    <property type="match status" value="1"/>
</dbReference>
<dbReference type="Gramene" id="KXG23129">
    <property type="protein sequence ID" value="KXG23129"/>
    <property type="gene ID" value="SORBI_3008G060200"/>
</dbReference>
<dbReference type="InterPro" id="IPR001245">
    <property type="entry name" value="Ser-Thr/Tyr_kinase_cat_dom"/>
</dbReference>
<dbReference type="Pfam" id="PF00560">
    <property type="entry name" value="LRR_1"/>
    <property type="match status" value="1"/>
</dbReference>
<keyword evidence="11 15" id="KW-0472">Membrane</keyword>
<dbReference type="GO" id="GO:0004674">
    <property type="term" value="F:protein serine/threonine kinase activity"/>
    <property type="evidence" value="ECO:0007669"/>
    <property type="project" value="UniProtKB-KW"/>
</dbReference>
<feature type="binding site" evidence="14">
    <location>
        <position position="372"/>
    </location>
    <ligand>
        <name>ATP</name>
        <dbReference type="ChEBI" id="CHEBI:30616"/>
    </ligand>
</feature>
<dbReference type="AlphaFoldDB" id="A0A1B6PBI3"/>
<dbReference type="PANTHER" id="PTHR48056">
    <property type="entry name" value="LRR RECEPTOR-LIKE SERINE/THREONINE-PROTEIN KINASE-RELATED"/>
    <property type="match status" value="1"/>
</dbReference>
<reference evidence="19" key="2">
    <citation type="journal article" date="2018" name="Plant J.">
        <title>The Sorghum bicolor reference genome: improved assembly, gene annotations, a transcriptome atlas, and signatures of genome organization.</title>
        <authorList>
            <person name="McCormick R.F."/>
            <person name="Truong S.K."/>
            <person name="Sreedasyam A."/>
            <person name="Jenkins J."/>
            <person name="Shu S."/>
            <person name="Sims D."/>
            <person name="Kennedy M."/>
            <person name="Amirebrahimi M."/>
            <person name="Weers B.D."/>
            <person name="McKinley B."/>
            <person name="Mattison A."/>
            <person name="Morishige D.T."/>
            <person name="Grimwood J."/>
            <person name="Schmutz J."/>
            <person name="Mullet J.E."/>
        </authorList>
    </citation>
    <scope>NUCLEOTIDE SEQUENCE [LARGE SCALE GENOMIC DNA]</scope>
    <source>
        <strain evidence="19">cv. BTx623</strain>
    </source>
</reference>
<evidence type="ECO:0000256" key="15">
    <source>
        <dbReference type="SAM" id="Phobius"/>
    </source>
</evidence>
<keyword evidence="2" id="KW-0723">Serine/threonine-protein kinase</keyword>
<feature type="chain" id="PRO_5008588826" description="Protein kinase domain-containing protein" evidence="16">
    <location>
        <begin position="33"/>
        <end position="648"/>
    </location>
</feature>
<dbReference type="InterPro" id="IPR001611">
    <property type="entry name" value="Leu-rich_rpt"/>
</dbReference>
<dbReference type="Gene3D" id="1.10.510.10">
    <property type="entry name" value="Transferase(Phosphotransferase) domain 1"/>
    <property type="match status" value="1"/>
</dbReference>
<dbReference type="GO" id="GO:0005524">
    <property type="term" value="F:ATP binding"/>
    <property type="evidence" value="ECO:0007669"/>
    <property type="project" value="UniProtKB-UniRule"/>
</dbReference>
<accession>A0A1B6PBI3</accession>
<dbReference type="InParanoid" id="A0A1B6PBI3"/>
<dbReference type="Proteomes" id="UP000000768">
    <property type="component" value="Chromosome 8"/>
</dbReference>
<dbReference type="SMART" id="SM00220">
    <property type="entry name" value="S_TKc"/>
    <property type="match status" value="1"/>
</dbReference>
<evidence type="ECO:0000256" key="8">
    <source>
        <dbReference type="ARBA" id="ARBA00022777"/>
    </source>
</evidence>
<evidence type="ECO:0000256" key="13">
    <source>
        <dbReference type="ARBA" id="ARBA00023180"/>
    </source>
</evidence>
<evidence type="ECO:0000256" key="9">
    <source>
        <dbReference type="ARBA" id="ARBA00022840"/>
    </source>
</evidence>
<dbReference type="InterPro" id="IPR032675">
    <property type="entry name" value="LRR_dom_sf"/>
</dbReference>
<dbReference type="InterPro" id="IPR050647">
    <property type="entry name" value="Plant_LRR-RLKs"/>
</dbReference>
<keyword evidence="5 15" id="KW-0812">Transmembrane</keyword>
<comment type="subcellular location">
    <subcellularLocation>
        <location evidence="1">Cell membrane</location>
        <topology evidence="1">Single-pass membrane protein</topology>
    </subcellularLocation>
</comment>
<sequence length="648" mass="71413">MVYKRYCLRDLNCFLLLLAHLFLFLFPSKSVATVDVPCSVPPNKTQEAIMKNLSRVVGDSWGFSTNMCLWVGVACSCSGSGSSMVVTNITLSNYGISDTSIFSSLCLLDTLLSLDLSRNSFTNLGDKFSDTSCRMKEGLLSLNLSHNHHNHLSGAIPSDLGFSSELAILDLSYNNLSGEVPSSLWNLQSLTQLVLSYNNLSGFVPGFRQNVDIDIVGNPDLVTGTGNNNYTPSPSSSSSTWKRRAHNVVVTIFAAASALVGICFLVVIAVISSPKRTYRVDNVRIPPGEDDSQITNGGLIAMNCFRTSAIMFMKEKQDEWRMTAFQTLNFEAADILQGLTEENLVGSGGSGQVYRVSYTNQYNKSIGVVAVKQIRSFGSLDELLEHEFESEASILCNIRHNNIVRLLCCLSGADSKLLVYDYMDNGNLDRWLHGDYVLRARHPMAKARPVQRVPLDWPTRLIVAVGAAQGLCYMHHHCSPPIIHRDVKTSNILLDSEFRAKVADFGLARMLMQAGEPNTMTWVVGSFGYMAPEYAYTRKVNEKVDVFGFGVVLLELTTDKNANDGGDHGSLAEWAGHHYRSGASIPDATDICIRYAGYADEIETVFRLGVKCTANSPSSRPTMEDVLQILLKCSEQTLRKSRLECSIE</sequence>
<evidence type="ECO:0000256" key="14">
    <source>
        <dbReference type="PROSITE-ProRule" id="PRU10141"/>
    </source>
</evidence>
<dbReference type="PROSITE" id="PS00107">
    <property type="entry name" value="PROTEIN_KINASE_ATP"/>
    <property type="match status" value="1"/>
</dbReference>
<keyword evidence="16" id="KW-0732">Signal</keyword>
<dbReference type="GO" id="GO:0005886">
    <property type="term" value="C:plasma membrane"/>
    <property type="evidence" value="ECO:0007669"/>
    <property type="project" value="UniProtKB-SubCell"/>
</dbReference>
<evidence type="ECO:0000256" key="11">
    <source>
        <dbReference type="ARBA" id="ARBA00023136"/>
    </source>
</evidence>
<evidence type="ECO:0000256" key="1">
    <source>
        <dbReference type="ARBA" id="ARBA00004162"/>
    </source>
</evidence>
<keyword evidence="19" id="KW-1185">Reference proteome</keyword>
<feature type="signal peptide" evidence="16">
    <location>
        <begin position="1"/>
        <end position="32"/>
    </location>
</feature>
<keyword evidence="12" id="KW-0675">Receptor</keyword>
<evidence type="ECO:0000256" key="16">
    <source>
        <dbReference type="SAM" id="SignalP"/>
    </source>
</evidence>
<dbReference type="InterPro" id="IPR008271">
    <property type="entry name" value="Ser/Thr_kinase_AS"/>
</dbReference>
<dbReference type="InterPro" id="IPR011009">
    <property type="entry name" value="Kinase-like_dom_sf"/>
</dbReference>
<gene>
    <name evidence="18" type="ORF">SORBI_3008G060200</name>
</gene>
<evidence type="ECO:0000313" key="19">
    <source>
        <dbReference type="Proteomes" id="UP000000768"/>
    </source>
</evidence>
<organism evidence="18 19">
    <name type="scientific">Sorghum bicolor</name>
    <name type="common">Sorghum</name>
    <name type="synonym">Sorghum vulgare</name>
    <dbReference type="NCBI Taxonomy" id="4558"/>
    <lineage>
        <taxon>Eukaryota</taxon>
        <taxon>Viridiplantae</taxon>
        <taxon>Streptophyta</taxon>
        <taxon>Embryophyta</taxon>
        <taxon>Tracheophyta</taxon>
        <taxon>Spermatophyta</taxon>
        <taxon>Magnoliopsida</taxon>
        <taxon>Liliopsida</taxon>
        <taxon>Poales</taxon>
        <taxon>Poaceae</taxon>
        <taxon>PACMAD clade</taxon>
        <taxon>Panicoideae</taxon>
        <taxon>Andropogonodae</taxon>
        <taxon>Andropogoneae</taxon>
        <taxon>Sorghinae</taxon>
        <taxon>Sorghum</taxon>
    </lineage>
</organism>
<dbReference type="SUPFAM" id="SSF52058">
    <property type="entry name" value="L domain-like"/>
    <property type="match status" value="1"/>
</dbReference>
<evidence type="ECO:0000256" key="7">
    <source>
        <dbReference type="ARBA" id="ARBA00022741"/>
    </source>
</evidence>
<keyword evidence="6" id="KW-0677">Repeat</keyword>
<keyword evidence="9 14" id="KW-0067">ATP-binding</keyword>
<keyword evidence="13" id="KW-0325">Glycoprotein</keyword>
<dbReference type="GO" id="GO:0004672">
    <property type="term" value="F:protein kinase activity"/>
    <property type="evidence" value="ECO:0000318"/>
    <property type="project" value="GO_Central"/>
</dbReference>
<proteinExistence type="predicted"/>